<dbReference type="Pfam" id="PF03881">
    <property type="entry name" value="Fructosamin_kin"/>
    <property type="match status" value="1"/>
</dbReference>
<dbReference type="GO" id="GO:0016301">
    <property type="term" value="F:kinase activity"/>
    <property type="evidence" value="ECO:0007669"/>
    <property type="project" value="UniProtKB-UniRule"/>
</dbReference>
<dbReference type="SUPFAM" id="SSF56112">
    <property type="entry name" value="Protein kinase-like (PK-like)"/>
    <property type="match status" value="1"/>
</dbReference>
<evidence type="ECO:0000313" key="4">
    <source>
        <dbReference type="Proteomes" id="UP000317722"/>
    </source>
</evidence>
<dbReference type="AlphaFoldDB" id="A0A502CYG3"/>
<dbReference type="Gene3D" id="1.10.510.10">
    <property type="entry name" value="Transferase(Phosphotransferase) domain 1"/>
    <property type="match status" value="1"/>
</dbReference>
<dbReference type="Gene3D" id="1.20.1270.240">
    <property type="match status" value="1"/>
</dbReference>
<dbReference type="PANTHER" id="PTHR12149">
    <property type="entry name" value="FRUCTOSAMINE 3 KINASE-RELATED PROTEIN"/>
    <property type="match status" value="1"/>
</dbReference>
<organism evidence="3 4">
    <name type="scientific">Pedococcus bigeumensis</name>
    <dbReference type="NCBI Taxonomy" id="433644"/>
    <lineage>
        <taxon>Bacteria</taxon>
        <taxon>Bacillati</taxon>
        <taxon>Actinomycetota</taxon>
        <taxon>Actinomycetes</taxon>
        <taxon>Micrococcales</taxon>
        <taxon>Intrasporangiaceae</taxon>
        <taxon>Pedococcus</taxon>
    </lineage>
</organism>
<dbReference type="Proteomes" id="UP000317722">
    <property type="component" value="Unassembled WGS sequence"/>
</dbReference>
<dbReference type="PIRSF" id="PIRSF006221">
    <property type="entry name" value="Ketosamine-3-kinase"/>
    <property type="match status" value="1"/>
</dbReference>
<protein>
    <submittedName>
        <fullName evidence="3">Fructosamine kinase</fullName>
    </submittedName>
</protein>
<dbReference type="OrthoDB" id="5291879at2"/>
<evidence type="ECO:0000256" key="1">
    <source>
        <dbReference type="PIRNR" id="PIRNR006221"/>
    </source>
</evidence>
<dbReference type="InterPro" id="IPR011009">
    <property type="entry name" value="Kinase-like_dom_sf"/>
</dbReference>
<dbReference type="InterPro" id="IPR016477">
    <property type="entry name" value="Fructo-/Ketosamine-3-kinase"/>
</dbReference>
<sequence length="314" mass="34242">MQAPCQPPGIQRANARSVLRLGLANFRYAAWAARRRLAVRCRDGRRAAPARGPPVSEQPSAVFRKGSRSAPDGYFRWEAAGLAWLADAPGGAEVVTVLDVATDYLDLEKLSFANPDPAMAEAFGAALARTHDAGAPAYGSPPAGWDGDGFLGPATQLLPLPLRASETWGEFYAEQRLLPMLSMGVDSGIYHRSDIALFERIAHRLRNGEFDDGAPPARIHGDLWSGNIAWTPRGGVLIDPAAHGGHRETDLAMLALFGCPHWDFVIGGYLGQHRLDAQWPQRVALHQLHPLMVHGVLFGADYPHRAVELARRYR</sequence>
<comment type="similarity">
    <text evidence="1">Belongs to the fructosamine kinase family.</text>
</comment>
<dbReference type="Gene3D" id="3.30.200.20">
    <property type="entry name" value="Phosphorylase Kinase, domain 1"/>
    <property type="match status" value="1"/>
</dbReference>
<dbReference type="EMBL" id="RCZM01000003">
    <property type="protein sequence ID" value="TPG17199.1"/>
    <property type="molecule type" value="Genomic_DNA"/>
</dbReference>
<dbReference type="PANTHER" id="PTHR12149:SF8">
    <property type="entry name" value="PROTEIN-RIBULOSAMINE 3-KINASE"/>
    <property type="match status" value="1"/>
</dbReference>
<feature type="region of interest" description="Disordered" evidence="2">
    <location>
        <begin position="45"/>
        <end position="68"/>
    </location>
</feature>
<gene>
    <name evidence="3" type="ORF">EAH86_10580</name>
</gene>
<reference evidence="3 4" key="1">
    <citation type="journal article" date="2019" name="Environ. Microbiol.">
        <title>Species interactions and distinct microbial communities in high Arctic permafrost affected cryosols are associated with the CH4 and CO2 gas fluxes.</title>
        <authorList>
            <person name="Altshuler I."/>
            <person name="Hamel J."/>
            <person name="Turney S."/>
            <person name="Magnuson E."/>
            <person name="Levesque R."/>
            <person name="Greer C."/>
            <person name="Whyte L.G."/>
        </authorList>
    </citation>
    <scope>NUCLEOTIDE SEQUENCE [LARGE SCALE GENOMIC DNA]</scope>
    <source>
        <strain evidence="3 4">S9.3A</strain>
    </source>
</reference>
<proteinExistence type="inferred from homology"/>
<keyword evidence="1 3" id="KW-0418">Kinase</keyword>
<comment type="caution">
    <text evidence="3">The sequence shown here is derived from an EMBL/GenBank/DDBJ whole genome shotgun (WGS) entry which is preliminary data.</text>
</comment>
<accession>A0A502CYG3</accession>
<evidence type="ECO:0000256" key="2">
    <source>
        <dbReference type="SAM" id="MobiDB-lite"/>
    </source>
</evidence>
<keyword evidence="1" id="KW-0808">Transferase</keyword>
<keyword evidence="4" id="KW-1185">Reference proteome</keyword>
<name>A0A502CYG3_9MICO</name>
<evidence type="ECO:0000313" key="3">
    <source>
        <dbReference type="EMBL" id="TPG17199.1"/>
    </source>
</evidence>